<geneLocation type="mitochondrion" evidence="2"/>
<dbReference type="AlphaFoldDB" id="Q33962"/>
<protein>
    <submittedName>
        <fullName evidence="2">Uncharacterized protein</fullName>
    </submittedName>
</protein>
<evidence type="ECO:0000256" key="1">
    <source>
        <dbReference type="SAM" id="Phobius"/>
    </source>
</evidence>
<reference evidence="2" key="1">
    <citation type="journal article" date="1986" name="Nucleic Acids Res.">
        <title>The nucleotide sequence and transcription of minicircular mitochondrial DNA's associated with male-fertile and cytoplasmic male-sterile lines of sugarbeet.</title>
        <authorList>
            <person name="Thomas C.M."/>
        </authorList>
    </citation>
    <scope>NUCLEOTIDE SEQUENCE</scope>
    <source>
        <tissue evidence="2">Tap root</tissue>
    </source>
</reference>
<keyword evidence="2" id="KW-0496">Mitochondrion</keyword>
<accession>Q33962</accession>
<feature type="transmembrane region" description="Helical" evidence="1">
    <location>
        <begin position="86"/>
        <end position="108"/>
    </location>
</feature>
<organism evidence="2">
    <name type="scientific">Beta vulgaris subsp. vulgaris</name>
    <name type="common">Beet</name>
    <dbReference type="NCBI Taxonomy" id="3555"/>
    <lineage>
        <taxon>Eukaryota</taxon>
        <taxon>Viridiplantae</taxon>
        <taxon>Streptophyta</taxon>
        <taxon>Embryophyta</taxon>
        <taxon>Tracheophyta</taxon>
        <taxon>Spermatophyta</taxon>
        <taxon>Magnoliopsida</taxon>
        <taxon>eudicotyledons</taxon>
        <taxon>Gunneridae</taxon>
        <taxon>Pentapetalae</taxon>
        <taxon>Caryophyllales</taxon>
        <taxon>Chenopodiaceae</taxon>
        <taxon>Betoideae</taxon>
        <taxon>Beta</taxon>
    </lineage>
</organism>
<keyword evidence="1" id="KW-0472">Membrane</keyword>
<keyword evidence="1" id="KW-1133">Transmembrane helix</keyword>
<proteinExistence type="predicted"/>
<dbReference type="PIR" id="A25573">
    <property type="entry name" value="A25573"/>
</dbReference>
<name>Q33962_BETVV</name>
<keyword evidence="1" id="KW-0812">Transmembrane</keyword>
<dbReference type="EMBL" id="X04983">
    <property type="protein sequence ID" value="CAA28653.1"/>
    <property type="molecule type" value="Genomic_DNA"/>
</dbReference>
<sequence length="111" mass="12320">MTPPPSMSLQSIYGAHRAYALRARTRCPLLSVGQKCLALSALGRIAFSLASIALILRILILLSAFSDVPYFRQASVGSISKALICVYVFLPSSFFYQVSFLCWIFLFFEIS</sequence>
<feature type="transmembrane region" description="Helical" evidence="1">
    <location>
        <begin position="45"/>
        <end position="65"/>
    </location>
</feature>
<evidence type="ECO:0000313" key="2">
    <source>
        <dbReference type="EMBL" id="CAA28653.1"/>
    </source>
</evidence>